<sequence>MTRHSVWPAACALTLLAGCSAGTGAPPGPDAAASPTASVSSTGSAGPAGPLQVSRVGSIALPFEQVGPLALSHDIAALPASSSGPDWNQVVTVDVTSAQTRSVADSAWDAGLINWVAVSDGWVAWVDQSSRQRDANPNVLWRVWAQDLSGDHKQLLASNGQTPDPFVPQIHGAEGHFFWTQAEHDRSAREYSWEPGAGAPRTVLRHQEMTPGSETWSDDRIVFLGKAGAPHQGHTVGGDCWSLPATGGEPVALTHTALAMGCAVKDGWLVWSQHIDPNTKNPPPDGILDNPYEMWAQALDGGQPRRLHRGYLSTGYPQAGSGFAAWNANAGRLLLHALDSNAQQVVSPPATLRYVAGDDGLFAFLTGGQGRKPATLHVGKVNRGT</sequence>
<dbReference type="PROSITE" id="PS51257">
    <property type="entry name" value="PROKAR_LIPOPROTEIN"/>
    <property type="match status" value="1"/>
</dbReference>
<accession>A0A930VUU0</accession>
<evidence type="ECO:0000313" key="3">
    <source>
        <dbReference type="EMBL" id="MBF4770305.1"/>
    </source>
</evidence>
<keyword evidence="4" id="KW-1185">Reference proteome</keyword>
<keyword evidence="2" id="KW-0732">Signal</keyword>
<comment type="caution">
    <text evidence="3">The sequence shown here is derived from an EMBL/GenBank/DDBJ whole genome shotgun (WGS) entry which is preliminary data.</text>
</comment>
<feature type="region of interest" description="Disordered" evidence="1">
    <location>
        <begin position="26"/>
        <end position="47"/>
    </location>
</feature>
<organism evidence="3 4">
    <name type="scientific">Nocardioides agariphilus</name>
    <dbReference type="NCBI Taxonomy" id="433664"/>
    <lineage>
        <taxon>Bacteria</taxon>
        <taxon>Bacillati</taxon>
        <taxon>Actinomycetota</taxon>
        <taxon>Actinomycetes</taxon>
        <taxon>Propionibacteriales</taxon>
        <taxon>Nocardioidaceae</taxon>
        <taxon>Nocardioides</taxon>
    </lineage>
</organism>
<evidence type="ECO:0000256" key="2">
    <source>
        <dbReference type="SAM" id="SignalP"/>
    </source>
</evidence>
<feature type="chain" id="PRO_5038628692" description="WD40-like Beta Propeller Repeat" evidence="2">
    <location>
        <begin position="26"/>
        <end position="385"/>
    </location>
</feature>
<reference evidence="3" key="1">
    <citation type="submission" date="2020-11" db="EMBL/GenBank/DDBJ databases">
        <title>Nocardioides cynanchi sp. nov., isolated from soil of rhizosphere of Cynanchum wilfordii.</title>
        <authorList>
            <person name="Lee J.-S."/>
            <person name="Suh M.K."/>
            <person name="Kim J.-S."/>
        </authorList>
    </citation>
    <scope>NUCLEOTIDE SEQUENCE</scope>
    <source>
        <strain evidence="3">KCTC 19276</strain>
    </source>
</reference>
<dbReference type="SUPFAM" id="SSF69304">
    <property type="entry name" value="Tricorn protease N-terminal domain"/>
    <property type="match status" value="1"/>
</dbReference>
<dbReference type="AlphaFoldDB" id="A0A930VUU0"/>
<name>A0A930VUU0_9ACTN</name>
<evidence type="ECO:0008006" key="5">
    <source>
        <dbReference type="Google" id="ProtNLM"/>
    </source>
</evidence>
<dbReference type="EMBL" id="JADKPO010000045">
    <property type="protein sequence ID" value="MBF4770305.1"/>
    <property type="molecule type" value="Genomic_DNA"/>
</dbReference>
<feature type="signal peptide" evidence="2">
    <location>
        <begin position="1"/>
        <end position="25"/>
    </location>
</feature>
<proteinExistence type="predicted"/>
<gene>
    <name evidence="3" type="ORF">ISU10_21230</name>
</gene>
<evidence type="ECO:0000256" key="1">
    <source>
        <dbReference type="SAM" id="MobiDB-lite"/>
    </source>
</evidence>
<dbReference type="RefSeq" id="WP_194698452.1">
    <property type="nucleotide sequence ID" value="NZ_JADKPO010000045.1"/>
</dbReference>
<protein>
    <recommendedName>
        <fullName evidence="5">WD40-like Beta Propeller Repeat</fullName>
    </recommendedName>
</protein>
<dbReference type="Proteomes" id="UP000660668">
    <property type="component" value="Unassembled WGS sequence"/>
</dbReference>
<evidence type="ECO:0000313" key="4">
    <source>
        <dbReference type="Proteomes" id="UP000660668"/>
    </source>
</evidence>